<dbReference type="KEGG" id="aol:S58_67940"/>
<name>M4ZGT9_9BRAD</name>
<dbReference type="STRING" id="1245469.S58_67940"/>
<keyword evidence="1" id="KW-1133">Transmembrane helix</keyword>
<dbReference type="AlphaFoldDB" id="M4ZGT9"/>
<dbReference type="InterPro" id="IPR051082">
    <property type="entry name" value="Pentapeptide-BTB/POZ_domain"/>
</dbReference>
<reference evidence="2 3" key="1">
    <citation type="journal article" date="2013" name="Appl. Environ. Microbiol.">
        <title>Genome analysis suggests that the soil oligotrophic bacterium Agromonas oligotrophica (Bradyrhizobium oligotrophicum) is a nitrogen-fixing symbiont of Aeschynomene indica.</title>
        <authorList>
            <person name="Okubo T."/>
            <person name="Fukushima S."/>
            <person name="Itakura M."/>
            <person name="Oshima K."/>
            <person name="Longtonglang A."/>
            <person name="Teaumroong N."/>
            <person name="Mitsui H."/>
            <person name="Hattori M."/>
            <person name="Hattori R."/>
            <person name="Hattori T."/>
            <person name="Minamisawa K."/>
        </authorList>
    </citation>
    <scope>NUCLEOTIDE SEQUENCE [LARGE SCALE GENOMIC DNA]</scope>
    <source>
        <strain evidence="2 3">S58</strain>
    </source>
</reference>
<keyword evidence="1" id="KW-0472">Membrane</keyword>
<keyword evidence="3" id="KW-1185">Reference proteome</keyword>
<organism evidence="2 3">
    <name type="scientific">Bradyrhizobium oligotrophicum S58</name>
    <dbReference type="NCBI Taxonomy" id="1245469"/>
    <lineage>
        <taxon>Bacteria</taxon>
        <taxon>Pseudomonadati</taxon>
        <taxon>Pseudomonadota</taxon>
        <taxon>Alphaproteobacteria</taxon>
        <taxon>Hyphomicrobiales</taxon>
        <taxon>Nitrobacteraceae</taxon>
        <taxon>Bradyrhizobium</taxon>
    </lineage>
</organism>
<dbReference type="PATRIC" id="fig|1245469.3.peg.6945"/>
<dbReference type="Gene3D" id="2.160.20.80">
    <property type="entry name" value="E3 ubiquitin-protein ligase SopA"/>
    <property type="match status" value="2"/>
</dbReference>
<accession>M4ZGT9</accession>
<dbReference type="Proteomes" id="UP000011841">
    <property type="component" value="Chromosome"/>
</dbReference>
<evidence type="ECO:0000313" key="3">
    <source>
        <dbReference type="Proteomes" id="UP000011841"/>
    </source>
</evidence>
<gene>
    <name evidence="2" type="ORF">S58_67940</name>
</gene>
<dbReference type="SUPFAM" id="SSF141571">
    <property type="entry name" value="Pentapeptide repeat-like"/>
    <property type="match status" value="1"/>
</dbReference>
<dbReference type="eggNOG" id="COG1357">
    <property type="taxonomic scope" value="Bacteria"/>
</dbReference>
<keyword evidence="1" id="KW-0812">Transmembrane</keyword>
<proteinExistence type="predicted"/>
<dbReference type="PANTHER" id="PTHR14136">
    <property type="entry name" value="BTB_POZ DOMAIN-CONTAINING PROTEIN KCTD9"/>
    <property type="match status" value="1"/>
</dbReference>
<dbReference type="HOGENOM" id="CLU_753711_0_0_5"/>
<evidence type="ECO:0000313" key="2">
    <source>
        <dbReference type="EMBL" id="BAM92761.1"/>
    </source>
</evidence>
<dbReference type="PANTHER" id="PTHR14136:SF17">
    <property type="entry name" value="BTB_POZ DOMAIN-CONTAINING PROTEIN KCTD9"/>
    <property type="match status" value="1"/>
</dbReference>
<dbReference type="EMBL" id="AP012603">
    <property type="protein sequence ID" value="BAM92761.1"/>
    <property type="molecule type" value="Genomic_DNA"/>
</dbReference>
<evidence type="ECO:0000256" key="1">
    <source>
        <dbReference type="SAM" id="Phobius"/>
    </source>
</evidence>
<sequence length="367" mass="39852">MMVLTLDAYHKLISFLREHVAPISAVVAILAGAVAIYTNARSLDMMLKQLDQIDAGQYQQYQGSIALAWRTIGEANGKRFEVGQSTSLYYLAVNSELSGNVTLNNSSLNLTPPRARVVSAGHDPRYVTFDLSKSSLCGTEISKFSSTTNGSRRTAFTQAFMRTGAMYGSYVSDDFLAADMQELRFVNVKAENARFAAADLRRSVFVGGLFSDADFQGVDLREARTERGILGFGVTGYDSYSYDVFIDDPSQRTVWPALFDPGLGINDVMAATGQRSSSEGASYPVDFSKANFTGADLRGAQLQNSNISQAQINQACVDATTVLPEGRSAAKPCEFPMLFAEKLAVLRGPVKRNPLERACATALQTPE</sequence>
<dbReference type="Pfam" id="PF00805">
    <property type="entry name" value="Pentapeptide"/>
    <property type="match status" value="2"/>
</dbReference>
<feature type="transmembrane region" description="Helical" evidence="1">
    <location>
        <begin position="20"/>
        <end position="40"/>
    </location>
</feature>
<protein>
    <submittedName>
        <fullName evidence="2">Pentapeptide repeat-containing protein</fullName>
    </submittedName>
</protein>
<dbReference type="InterPro" id="IPR001646">
    <property type="entry name" value="5peptide_repeat"/>
</dbReference>